<dbReference type="EMBL" id="CM035418">
    <property type="protein sequence ID" value="KAH7421349.1"/>
    <property type="molecule type" value="Genomic_DNA"/>
</dbReference>
<evidence type="ECO:0008006" key="4">
    <source>
        <dbReference type="Google" id="ProtNLM"/>
    </source>
</evidence>
<evidence type="ECO:0000256" key="1">
    <source>
        <dbReference type="SAM" id="MobiDB-lite"/>
    </source>
</evidence>
<reference evidence="2" key="1">
    <citation type="submission" date="2021-08" db="EMBL/GenBank/DDBJ databases">
        <title>WGS assembly of Ceratopteris richardii.</title>
        <authorList>
            <person name="Marchant D.B."/>
            <person name="Chen G."/>
            <person name="Jenkins J."/>
            <person name="Shu S."/>
            <person name="Leebens-Mack J."/>
            <person name="Grimwood J."/>
            <person name="Schmutz J."/>
            <person name="Soltis P."/>
            <person name="Soltis D."/>
            <person name="Chen Z.-H."/>
        </authorList>
    </citation>
    <scope>NUCLEOTIDE SEQUENCE</scope>
    <source>
        <strain evidence="2">Whitten #5841</strain>
        <tissue evidence="2">Leaf</tissue>
    </source>
</reference>
<sequence>MTSHPLGPILTLKMHHKGLKILMIPVVIEPDDAGQQNDDPEGHMQPPIHAENRAGNDVQQPINNGHVDIPPDVDPLPDNVDHWVRRSTRARRPMNRYDPSIHYIMLSDEGEPLTYKEAKLCEHKKKWELAMQEEIKALHANDTLGGCWG</sequence>
<name>A0A8T2TL44_CERRI</name>
<protein>
    <recommendedName>
        <fullName evidence="4">Retrovirus-related Pol polyprotein from transposon TNT 1-94</fullName>
    </recommendedName>
</protein>
<accession>A0A8T2TL44</accession>
<feature type="region of interest" description="Disordered" evidence="1">
    <location>
        <begin position="31"/>
        <end position="74"/>
    </location>
</feature>
<gene>
    <name evidence="2" type="ORF">KP509_13G052200</name>
</gene>
<dbReference type="OrthoDB" id="1750998at2759"/>
<comment type="caution">
    <text evidence="2">The sequence shown here is derived from an EMBL/GenBank/DDBJ whole genome shotgun (WGS) entry which is preliminary data.</text>
</comment>
<dbReference type="AlphaFoldDB" id="A0A8T2TL44"/>
<keyword evidence="3" id="KW-1185">Reference proteome</keyword>
<proteinExistence type="predicted"/>
<organism evidence="2 3">
    <name type="scientific">Ceratopteris richardii</name>
    <name type="common">Triangle waterfern</name>
    <dbReference type="NCBI Taxonomy" id="49495"/>
    <lineage>
        <taxon>Eukaryota</taxon>
        <taxon>Viridiplantae</taxon>
        <taxon>Streptophyta</taxon>
        <taxon>Embryophyta</taxon>
        <taxon>Tracheophyta</taxon>
        <taxon>Polypodiopsida</taxon>
        <taxon>Polypodiidae</taxon>
        <taxon>Polypodiales</taxon>
        <taxon>Pteridineae</taxon>
        <taxon>Pteridaceae</taxon>
        <taxon>Parkerioideae</taxon>
        <taxon>Ceratopteris</taxon>
    </lineage>
</organism>
<evidence type="ECO:0000313" key="3">
    <source>
        <dbReference type="Proteomes" id="UP000825935"/>
    </source>
</evidence>
<dbReference type="Proteomes" id="UP000825935">
    <property type="component" value="Chromosome 13"/>
</dbReference>
<evidence type="ECO:0000313" key="2">
    <source>
        <dbReference type="EMBL" id="KAH7421349.1"/>
    </source>
</evidence>